<sequence>MRTLRIILSAIVIVICLGLVTFAGIFLFSALPREKSDQPETPVSTDPPVQEETPAETPSEPEASAPDAPTDPEVPADTPEEPEQSEDAADELAGHTARIQNYLAGMTLDEKIWQLFFTTPESLTGVTTATQAGDTTKAALAERPVGGLCYFAANLVDADQTRTMLQNTQSYAKTPLFLGVDEEGGRVSRAGSNPAMGVTHFEAAAVYGQRADMAEVYQVGSTLAQELGTLGFNLDFAPVADVVTNPNNTEIGDRSYSSDPQVAGAMVSAMVDGLQRGNMVSCLKHFPGHGSTETDTHEGKSVSNRTLEELQGCEWVPFQAGIDKGAAMVMLSHLTNENFSNLPSDLSPEVVSHLREDLGFQGIIITDSHQMGAVTNYYDSGEAAVLALQAGVDMILMPMDLQAAFDGVKAAVEAGTLTEARIDESVTRILTVKYGFGILNLSD</sequence>
<dbReference type="Gene3D" id="3.20.20.300">
    <property type="entry name" value="Glycoside hydrolase, family 3, N-terminal domain"/>
    <property type="match status" value="1"/>
</dbReference>
<evidence type="ECO:0000259" key="8">
    <source>
        <dbReference type="Pfam" id="PF00933"/>
    </source>
</evidence>
<feature type="compositionally biased region" description="Acidic residues" evidence="6">
    <location>
        <begin position="78"/>
        <end position="90"/>
    </location>
</feature>
<comment type="similarity">
    <text evidence="2">Belongs to the glycosyl hydrolase 3 family.</text>
</comment>
<keyword evidence="4" id="KW-0378">Hydrolase</keyword>
<comment type="catalytic activity">
    <reaction evidence="1">
        <text>Hydrolysis of terminal non-reducing N-acetyl-D-hexosamine residues in N-acetyl-beta-D-hexosaminides.</text>
        <dbReference type="EC" id="3.2.1.52"/>
    </reaction>
</comment>
<dbReference type="AlphaFoldDB" id="A0A9D0Z6V8"/>
<dbReference type="EMBL" id="DVFN01000076">
    <property type="protein sequence ID" value="HIQ69691.1"/>
    <property type="molecule type" value="Genomic_DNA"/>
</dbReference>
<dbReference type="InterPro" id="IPR017853">
    <property type="entry name" value="GH"/>
</dbReference>
<keyword evidence="7" id="KW-0472">Membrane</keyword>
<dbReference type="GO" id="GO:0009254">
    <property type="term" value="P:peptidoglycan turnover"/>
    <property type="evidence" value="ECO:0007669"/>
    <property type="project" value="TreeGrafter"/>
</dbReference>
<dbReference type="InterPro" id="IPR036962">
    <property type="entry name" value="Glyco_hydro_3_N_sf"/>
</dbReference>
<name>A0A9D0Z6V8_9FIRM</name>
<evidence type="ECO:0000256" key="1">
    <source>
        <dbReference type="ARBA" id="ARBA00001231"/>
    </source>
</evidence>
<feature type="transmembrane region" description="Helical" evidence="7">
    <location>
        <begin position="6"/>
        <end position="28"/>
    </location>
</feature>
<dbReference type="GO" id="GO:0004563">
    <property type="term" value="F:beta-N-acetylhexosaminidase activity"/>
    <property type="evidence" value="ECO:0007669"/>
    <property type="project" value="UniProtKB-EC"/>
</dbReference>
<evidence type="ECO:0000256" key="4">
    <source>
        <dbReference type="ARBA" id="ARBA00022801"/>
    </source>
</evidence>
<keyword evidence="7" id="KW-1133">Transmembrane helix</keyword>
<dbReference type="InterPro" id="IPR050226">
    <property type="entry name" value="NagZ_Beta-hexosaminidase"/>
</dbReference>
<evidence type="ECO:0000256" key="5">
    <source>
        <dbReference type="ARBA" id="ARBA00023295"/>
    </source>
</evidence>
<accession>A0A9D0Z6V8</accession>
<feature type="domain" description="Glycoside hydrolase family 3 N-terminal" evidence="8">
    <location>
        <begin position="107"/>
        <end position="432"/>
    </location>
</feature>
<evidence type="ECO:0000256" key="3">
    <source>
        <dbReference type="ARBA" id="ARBA00012663"/>
    </source>
</evidence>
<keyword evidence="7" id="KW-0812">Transmembrane</keyword>
<dbReference type="InterPro" id="IPR001764">
    <property type="entry name" value="Glyco_hydro_3_N"/>
</dbReference>
<feature type="region of interest" description="Disordered" evidence="6">
    <location>
        <begin position="34"/>
        <end position="91"/>
    </location>
</feature>
<dbReference type="PANTHER" id="PTHR30480:SF13">
    <property type="entry name" value="BETA-HEXOSAMINIDASE"/>
    <property type="match status" value="1"/>
</dbReference>
<protein>
    <recommendedName>
        <fullName evidence="3">beta-N-acetylhexosaminidase</fullName>
        <ecNumber evidence="3">3.2.1.52</ecNumber>
    </recommendedName>
</protein>
<keyword evidence="5" id="KW-0326">Glycosidase</keyword>
<reference evidence="9" key="2">
    <citation type="journal article" date="2021" name="PeerJ">
        <title>Extensive microbial diversity within the chicken gut microbiome revealed by metagenomics and culture.</title>
        <authorList>
            <person name="Gilroy R."/>
            <person name="Ravi A."/>
            <person name="Getino M."/>
            <person name="Pursley I."/>
            <person name="Horton D.L."/>
            <person name="Alikhan N.F."/>
            <person name="Baker D."/>
            <person name="Gharbi K."/>
            <person name="Hall N."/>
            <person name="Watson M."/>
            <person name="Adriaenssens E.M."/>
            <person name="Foster-Nyarko E."/>
            <person name="Jarju S."/>
            <person name="Secka A."/>
            <person name="Antonio M."/>
            <person name="Oren A."/>
            <person name="Chaudhuri R.R."/>
            <person name="La Ragione R."/>
            <person name="Hildebrand F."/>
            <person name="Pallen M.J."/>
        </authorList>
    </citation>
    <scope>NUCLEOTIDE SEQUENCE</scope>
    <source>
        <strain evidence="9">ChiSjej2B20-13462</strain>
    </source>
</reference>
<evidence type="ECO:0000256" key="7">
    <source>
        <dbReference type="SAM" id="Phobius"/>
    </source>
</evidence>
<dbReference type="SUPFAM" id="SSF51445">
    <property type="entry name" value="(Trans)glycosidases"/>
    <property type="match status" value="1"/>
</dbReference>
<dbReference type="Proteomes" id="UP000886874">
    <property type="component" value="Unassembled WGS sequence"/>
</dbReference>
<evidence type="ECO:0000256" key="2">
    <source>
        <dbReference type="ARBA" id="ARBA00005336"/>
    </source>
</evidence>
<dbReference type="PANTHER" id="PTHR30480">
    <property type="entry name" value="BETA-HEXOSAMINIDASE-RELATED"/>
    <property type="match status" value="1"/>
</dbReference>
<dbReference type="GO" id="GO:0005975">
    <property type="term" value="P:carbohydrate metabolic process"/>
    <property type="evidence" value="ECO:0007669"/>
    <property type="project" value="InterPro"/>
</dbReference>
<evidence type="ECO:0000313" key="10">
    <source>
        <dbReference type="Proteomes" id="UP000886874"/>
    </source>
</evidence>
<feature type="compositionally biased region" description="Low complexity" evidence="6">
    <location>
        <begin position="51"/>
        <end position="73"/>
    </location>
</feature>
<dbReference type="EC" id="3.2.1.52" evidence="3"/>
<dbReference type="Pfam" id="PF00933">
    <property type="entry name" value="Glyco_hydro_3"/>
    <property type="match status" value="1"/>
</dbReference>
<gene>
    <name evidence="9" type="ORF">IAA67_05115</name>
</gene>
<evidence type="ECO:0000313" key="9">
    <source>
        <dbReference type="EMBL" id="HIQ69691.1"/>
    </source>
</evidence>
<proteinExistence type="inferred from homology"/>
<evidence type="ECO:0000256" key="6">
    <source>
        <dbReference type="SAM" id="MobiDB-lite"/>
    </source>
</evidence>
<reference evidence="9" key="1">
    <citation type="submission" date="2020-10" db="EMBL/GenBank/DDBJ databases">
        <authorList>
            <person name="Gilroy R."/>
        </authorList>
    </citation>
    <scope>NUCLEOTIDE SEQUENCE</scope>
    <source>
        <strain evidence="9">ChiSjej2B20-13462</strain>
    </source>
</reference>
<comment type="caution">
    <text evidence="9">The sequence shown here is derived from an EMBL/GenBank/DDBJ whole genome shotgun (WGS) entry which is preliminary data.</text>
</comment>
<organism evidence="9 10">
    <name type="scientific">Candidatus Avoscillospira stercorigallinarum</name>
    <dbReference type="NCBI Taxonomy" id="2840708"/>
    <lineage>
        <taxon>Bacteria</taxon>
        <taxon>Bacillati</taxon>
        <taxon>Bacillota</taxon>
        <taxon>Clostridia</taxon>
        <taxon>Eubacteriales</taxon>
        <taxon>Oscillospiraceae</taxon>
        <taxon>Oscillospiraceae incertae sedis</taxon>
        <taxon>Candidatus Avoscillospira</taxon>
    </lineage>
</organism>